<reference evidence="2 3" key="1">
    <citation type="submission" date="2019-05" db="EMBL/GenBank/DDBJ databases">
        <title>Ruegeria sp. nov., isolated from tidal flat.</title>
        <authorList>
            <person name="Kim W."/>
        </authorList>
    </citation>
    <scope>NUCLEOTIDE SEQUENCE [LARGE SCALE GENOMIC DNA]</scope>
    <source>
        <strain evidence="2 3">CAU 1488</strain>
    </source>
</reference>
<dbReference type="EMBL" id="VCPD01000001">
    <property type="protein sequence ID" value="TMV10337.1"/>
    <property type="molecule type" value="Genomic_DNA"/>
</dbReference>
<proteinExistence type="predicted"/>
<dbReference type="Pfam" id="PF00534">
    <property type="entry name" value="Glycos_transf_1"/>
    <property type="match status" value="1"/>
</dbReference>
<organism evidence="2 3">
    <name type="scientific">Ruegeria sediminis</name>
    <dbReference type="NCBI Taxonomy" id="2583820"/>
    <lineage>
        <taxon>Bacteria</taxon>
        <taxon>Pseudomonadati</taxon>
        <taxon>Pseudomonadota</taxon>
        <taxon>Alphaproteobacteria</taxon>
        <taxon>Rhodobacterales</taxon>
        <taxon>Roseobacteraceae</taxon>
        <taxon>Ruegeria</taxon>
    </lineage>
</organism>
<dbReference type="RefSeq" id="WP_138840394.1">
    <property type="nucleotide sequence ID" value="NZ_VCPD01000001.1"/>
</dbReference>
<dbReference type="Proteomes" id="UP001193035">
    <property type="component" value="Unassembled WGS sequence"/>
</dbReference>
<protein>
    <submittedName>
        <fullName evidence="2">Glycosyltransferase</fullName>
    </submittedName>
</protein>
<feature type="domain" description="Glycosyl transferase family 1" evidence="1">
    <location>
        <begin position="190"/>
        <end position="346"/>
    </location>
</feature>
<dbReference type="Gene3D" id="3.40.50.2000">
    <property type="entry name" value="Glycogen Phosphorylase B"/>
    <property type="match status" value="2"/>
</dbReference>
<name>A0ABY2X4M3_9RHOB</name>
<comment type="caution">
    <text evidence="2">The sequence shown here is derived from an EMBL/GenBank/DDBJ whole genome shotgun (WGS) entry which is preliminary data.</text>
</comment>
<dbReference type="CDD" id="cd03801">
    <property type="entry name" value="GT4_PimA-like"/>
    <property type="match status" value="1"/>
</dbReference>
<evidence type="ECO:0000259" key="1">
    <source>
        <dbReference type="Pfam" id="PF00534"/>
    </source>
</evidence>
<evidence type="ECO:0000313" key="3">
    <source>
        <dbReference type="Proteomes" id="UP001193035"/>
    </source>
</evidence>
<dbReference type="PANTHER" id="PTHR12526">
    <property type="entry name" value="GLYCOSYLTRANSFERASE"/>
    <property type="match status" value="1"/>
</dbReference>
<dbReference type="SUPFAM" id="SSF53756">
    <property type="entry name" value="UDP-Glycosyltransferase/glycogen phosphorylase"/>
    <property type="match status" value="1"/>
</dbReference>
<evidence type="ECO:0000313" key="2">
    <source>
        <dbReference type="EMBL" id="TMV10337.1"/>
    </source>
</evidence>
<dbReference type="InterPro" id="IPR001296">
    <property type="entry name" value="Glyco_trans_1"/>
</dbReference>
<keyword evidence="3" id="KW-1185">Reference proteome</keyword>
<accession>A0ABY2X4M3</accession>
<gene>
    <name evidence="2" type="ORF">FGK63_04565</name>
</gene>
<sequence>MADESRDESARVTIIQPAVPHYRLDLFNRLAEHFGARFAVYASPTDMGVLTARPDAPGWERLLGKTLRFRTGVEWQRGILSVPIRRGDTVVVSGAPRGLGNLGTILRARLLGARVVWWGHYLSPTTRPWRHALRSLLMRGAHGLLFYTDDEVASYRATASGRKDRRVVAALNNGLNLAPIALHRLPYHAADRDRTLLFVGRLTDKAGLDLALRALARGGEAGVTLHVVGDGAGKDTLLRLARELGVNGEVVWHPATTDEAEIADVANRCRMFLYPGDVGLSLVHGMAYGLPAILHEDRSGHMPEIAAFKAGKTGVTFAPKDVGSLWKAIADSIDETERLDQMSDAALETVANDFNTARMAQRFVEAIGDINRDCGTS</sequence>